<dbReference type="SMART" id="SM00387">
    <property type="entry name" value="HATPase_c"/>
    <property type="match status" value="1"/>
</dbReference>
<keyword evidence="4" id="KW-0418">Kinase</keyword>
<dbReference type="CDD" id="cd00075">
    <property type="entry name" value="HATPase"/>
    <property type="match status" value="1"/>
</dbReference>
<accession>A0A221KCW7</accession>
<reference evidence="7 8" key="1">
    <citation type="submission" date="2017-07" db="EMBL/GenBank/DDBJ databases">
        <title>Complete Genome Sequence of the cosmetic ferment Vitreoscilla filiformis (ATCC15551).</title>
        <authorList>
            <person name="Contreras S."/>
            <person name="Sagory-Zalkind P."/>
            <person name="Blanquart H."/>
            <person name="Iltis A."/>
            <person name="Morand S.C."/>
        </authorList>
    </citation>
    <scope>NUCLEOTIDE SEQUENCE [LARGE SCALE GENOMIC DNA]</scope>
    <source>
        <strain evidence="7 8">ATCC 15551</strain>
    </source>
</reference>
<evidence type="ECO:0000256" key="1">
    <source>
        <dbReference type="ARBA" id="ARBA00000085"/>
    </source>
</evidence>
<protein>
    <recommendedName>
        <fullName evidence="2">histidine kinase</fullName>
        <ecNumber evidence="2">2.7.13.3</ecNumber>
    </recommendedName>
</protein>
<dbReference type="SUPFAM" id="SSF55874">
    <property type="entry name" value="ATPase domain of HSP90 chaperone/DNA topoisomerase II/histidine kinase"/>
    <property type="match status" value="1"/>
</dbReference>
<dbReference type="InterPro" id="IPR050736">
    <property type="entry name" value="Sensor_HK_Regulatory"/>
</dbReference>
<comment type="catalytic activity">
    <reaction evidence="1">
        <text>ATP + protein L-histidine = ADP + protein N-phospho-L-histidine.</text>
        <dbReference type="EC" id="2.7.13.3"/>
    </reaction>
</comment>
<keyword evidence="5" id="KW-0902">Two-component regulatory system</keyword>
<gene>
    <name evidence="7" type="ORF">VITFI_CDS1088</name>
</gene>
<dbReference type="InterPro" id="IPR005467">
    <property type="entry name" value="His_kinase_dom"/>
</dbReference>
<dbReference type="GO" id="GO:0004673">
    <property type="term" value="F:protein histidine kinase activity"/>
    <property type="evidence" value="ECO:0007669"/>
    <property type="project" value="UniProtKB-EC"/>
</dbReference>
<evidence type="ECO:0000259" key="6">
    <source>
        <dbReference type="PROSITE" id="PS50109"/>
    </source>
</evidence>
<evidence type="ECO:0000256" key="5">
    <source>
        <dbReference type="ARBA" id="ARBA00023012"/>
    </source>
</evidence>
<dbReference type="Gene3D" id="3.30.565.10">
    <property type="entry name" value="Histidine kinase-like ATPase, C-terminal domain"/>
    <property type="match status" value="1"/>
</dbReference>
<dbReference type="PROSITE" id="PS50109">
    <property type="entry name" value="HIS_KIN"/>
    <property type="match status" value="1"/>
</dbReference>
<feature type="domain" description="Histidine kinase" evidence="6">
    <location>
        <begin position="5"/>
        <end position="216"/>
    </location>
</feature>
<dbReference type="GO" id="GO:0000160">
    <property type="term" value="P:phosphorelay signal transduction system"/>
    <property type="evidence" value="ECO:0007669"/>
    <property type="project" value="UniProtKB-KW"/>
</dbReference>
<dbReference type="Pfam" id="PF02518">
    <property type="entry name" value="HATPase_c"/>
    <property type="match status" value="1"/>
</dbReference>
<dbReference type="InterPro" id="IPR036890">
    <property type="entry name" value="HATPase_C_sf"/>
</dbReference>
<evidence type="ECO:0000256" key="2">
    <source>
        <dbReference type="ARBA" id="ARBA00012438"/>
    </source>
</evidence>
<evidence type="ECO:0000256" key="3">
    <source>
        <dbReference type="ARBA" id="ARBA00022679"/>
    </source>
</evidence>
<evidence type="ECO:0000313" key="7">
    <source>
        <dbReference type="EMBL" id="ASM76866.1"/>
    </source>
</evidence>
<proteinExistence type="predicted"/>
<keyword evidence="8" id="KW-1185">Reference proteome</keyword>
<name>A0A221KCW7_VITFI</name>
<dbReference type="PANTHER" id="PTHR43711">
    <property type="entry name" value="TWO-COMPONENT HISTIDINE KINASE"/>
    <property type="match status" value="1"/>
</dbReference>
<evidence type="ECO:0000256" key="4">
    <source>
        <dbReference type="ARBA" id="ARBA00022777"/>
    </source>
</evidence>
<organism evidence="7 8">
    <name type="scientific">Vitreoscilla filiformis</name>
    <dbReference type="NCBI Taxonomy" id="63"/>
    <lineage>
        <taxon>Bacteria</taxon>
        <taxon>Pseudomonadati</taxon>
        <taxon>Pseudomonadota</taxon>
        <taxon>Betaproteobacteria</taxon>
        <taxon>Neisseriales</taxon>
        <taxon>Neisseriaceae</taxon>
        <taxon>Vitreoscilla</taxon>
    </lineage>
</organism>
<dbReference type="EC" id="2.7.13.3" evidence="2"/>
<dbReference type="Proteomes" id="UP000199729">
    <property type="component" value="Chromosome"/>
</dbReference>
<dbReference type="InterPro" id="IPR003594">
    <property type="entry name" value="HATPase_dom"/>
</dbReference>
<dbReference type="PANTHER" id="PTHR43711:SF32">
    <property type="entry name" value="SENSOR-TYPE HISTIDINE KINASE PRRB"/>
    <property type="match status" value="1"/>
</dbReference>
<evidence type="ECO:0000313" key="8">
    <source>
        <dbReference type="Proteomes" id="UP000199729"/>
    </source>
</evidence>
<dbReference type="KEGG" id="vff:VITFI_CDS1088"/>
<sequence length="231" mass="25073">MVVYLISLQLRTPLTALRTDLEMLALATGDETARRLRLQRALTAVDAVAGALDSVRTLHAAPVHPPQWVNLARCVQDAWDSLGDLPSRHALSLCNDIDVAVHVMADRHALLTILRNLMRNAAEHAAPAQCRVWNTPDGVVFEDDGPGVSAPELALLFERYWRGRLADSPTPAEPGDARGLGLAIARQMAEMQGWRLHAEAVVPHGLRFVVTLAVHHGFSTEASLGSCVLPT</sequence>
<dbReference type="AlphaFoldDB" id="A0A221KCW7"/>
<keyword evidence="3" id="KW-0808">Transferase</keyword>
<dbReference type="EMBL" id="CP022423">
    <property type="protein sequence ID" value="ASM76866.1"/>
    <property type="molecule type" value="Genomic_DNA"/>
</dbReference>